<protein>
    <submittedName>
        <fullName evidence="1">Uncharacterized protein</fullName>
    </submittedName>
</protein>
<dbReference type="Proteomes" id="UP001595539">
    <property type="component" value="Unassembled WGS sequence"/>
</dbReference>
<accession>A0ABV7U0H0</accession>
<dbReference type="RefSeq" id="WP_377759461.1">
    <property type="nucleotide sequence ID" value="NZ_JBHRXY010000002.1"/>
</dbReference>
<comment type="caution">
    <text evidence="1">The sequence shown here is derived from an EMBL/GenBank/DDBJ whole genome shotgun (WGS) entry which is preliminary data.</text>
</comment>
<proteinExistence type="predicted"/>
<reference evidence="2" key="1">
    <citation type="journal article" date="2019" name="Int. J. Syst. Evol. Microbiol.">
        <title>The Global Catalogue of Microorganisms (GCM) 10K type strain sequencing project: providing services to taxonomists for standard genome sequencing and annotation.</title>
        <authorList>
            <consortium name="The Broad Institute Genomics Platform"/>
            <consortium name="The Broad Institute Genome Sequencing Center for Infectious Disease"/>
            <person name="Wu L."/>
            <person name="Ma J."/>
        </authorList>
    </citation>
    <scope>NUCLEOTIDE SEQUENCE [LARGE SCALE GENOMIC DNA]</scope>
    <source>
        <strain evidence="2">KCTC 42473</strain>
    </source>
</reference>
<dbReference type="EMBL" id="JBHRXY010000002">
    <property type="protein sequence ID" value="MFC3628564.1"/>
    <property type="molecule type" value="Genomic_DNA"/>
</dbReference>
<evidence type="ECO:0000313" key="2">
    <source>
        <dbReference type="Proteomes" id="UP001595539"/>
    </source>
</evidence>
<sequence length="145" mass="15959">MVAGAAPWPFDRAAIRTLRTKGVSVTLDRILLADAATVCLVAPCFDTGFEETPNAALIGQMDQDFSDNGVIRVGLFDRKGKMLANLSISWRLMDLKQGFHSDCRSPERVAVLFEKNAWSRMVILGPQPQGNFPFSNRTHDGIVPP</sequence>
<evidence type="ECO:0000313" key="1">
    <source>
        <dbReference type="EMBL" id="MFC3628564.1"/>
    </source>
</evidence>
<keyword evidence="2" id="KW-1185">Reference proteome</keyword>
<organism evidence="1 2">
    <name type="scientific">Paracoccus angustae</name>
    <dbReference type="NCBI Taxonomy" id="1671480"/>
    <lineage>
        <taxon>Bacteria</taxon>
        <taxon>Pseudomonadati</taxon>
        <taxon>Pseudomonadota</taxon>
        <taxon>Alphaproteobacteria</taxon>
        <taxon>Rhodobacterales</taxon>
        <taxon>Paracoccaceae</taxon>
        <taxon>Paracoccus</taxon>
    </lineage>
</organism>
<gene>
    <name evidence="1" type="ORF">ACFOM8_03810</name>
</gene>
<name>A0ABV7U0H0_9RHOB</name>